<dbReference type="PANTHER" id="PTHR12749:SF0">
    <property type="entry name" value="DNA EXCISION REPAIR PROTEIN ERCC-1"/>
    <property type="match status" value="1"/>
</dbReference>
<proteinExistence type="predicted"/>
<accession>A0A0S4JJI1</accession>
<reference evidence="3" key="1">
    <citation type="submission" date="2015-09" db="EMBL/GenBank/DDBJ databases">
        <authorList>
            <consortium name="Pathogen Informatics"/>
        </authorList>
    </citation>
    <scope>NUCLEOTIDE SEQUENCE [LARGE SCALE GENOMIC DNA]</scope>
    <source>
        <strain evidence="3">Lake Konstanz</strain>
    </source>
</reference>
<dbReference type="Gene3D" id="1.10.150.20">
    <property type="entry name" value="5' to 3' exonuclease, C-terminal subdomain"/>
    <property type="match status" value="1"/>
</dbReference>
<name>A0A0S4JJI1_BODSA</name>
<keyword evidence="3" id="KW-1185">Reference proteome</keyword>
<sequence length="448" mass="48276">MSSSYHHSTSYAPRRFQASTNAAASWRPKHIEVSAEWVTPLHQHRHESLVRGNTSNNDSGSGGNASSSQPQSTTSRIGTVPLYFNGSVDEWHRIEALRPFMSNLVADTTSPQTAAGGGSKGTVRMGIEHSGRRQFDIVIGPHKGGVVMVHFTHLLREGVRTLIHNRISSLGAAGQSSSVHFLSCCLLMVDVEEPQQDTLSWINLLCLEHRVTLQLCWSWQDAKAAIDGIDEGGGGDGYGGGAHQQHGGRCGPGRASAVQTMMTALSQTPALMSKQDVIRAANKVNTVAELLLLTEAALSGLPGIGPKKAKRIEGVFHAPFPTTEARLNDVLWLDDTDVVAPPPSAFTTVVNNHPSWRTEEETSDQNTATVVPTTNMPSLRPTHESVDAPRHAPTRGSSTSVQDTTMPPSSITGATNIPTPRRLPNASTAFKEALNKMMQQELDNNDEE</sequence>
<dbReference type="PANTHER" id="PTHR12749">
    <property type="entry name" value="EXCISION REPAIR CROSS-COMPLEMENTING 1 ERCC1"/>
    <property type="match status" value="1"/>
</dbReference>
<dbReference type="GO" id="GO:0006312">
    <property type="term" value="P:mitotic recombination"/>
    <property type="evidence" value="ECO:0007669"/>
    <property type="project" value="TreeGrafter"/>
</dbReference>
<dbReference type="Proteomes" id="UP000051952">
    <property type="component" value="Unassembled WGS sequence"/>
</dbReference>
<dbReference type="GO" id="GO:0070914">
    <property type="term" value="P:UV-damage excision repair"/>
    <property type="evidence" value="ECO:0007669"/>
    <property type="project" value="TreeGrafter"/>
</dbReference>
<feature type="compositionally biased region" description="Polar residues" evidence="1">
    <location>
        <begin position="364"/>
        <end position="377"/>
    </location>
</feature>
<dbReference type="VEuPathDB" id="TriTrypDB:BSAL_26620"/>
<organism evidence="2 3">
    <name type="scientific">Bodo saltans</name>
    <name type="common">Flagellated protozoan</name>
    <dbReference type="NCBI Taxonomy" id="75058"/>
    <lineage>
        <taxon>Eukaryota</taxon>
        <taxon>Discoba</taxon>
        <taxon>Euglenozoa</taxon>
        <taxon>Kinetoplastea</taxon>
        <taxon>Metakinetoplastina</taxon>
        <taxon>Eubodonida</taxon>
        <taxon>Bodonidae</taxon>
        <taxon>Bodo</taxon>
    </lineage>
</organism>
<feature type="region of interest" description="Disordered" evidence="1">
    <location>
        <begin position="50"/>
        <end position="77"/>
    </location>
</feature>
<dbReference type="GO" id="GO:0003697">
    <property type="term" value="F:single-stranded DNA binding"/>
    <property type="evidence" value="ECO:0007669"/>
    <property type="project" value="TreeGrafter"/>
</dbReference>
<evidence type="ECO:0000313" key="3">
    <source>
        <dbReference type="Proteomes" id="UP000051952"/>
    </source>
</evidence>
<dbReference type="AlphaFoldDB" id="A0A0S4JJI1"/>
<gene>
    <name evidence="2" type="ORF">BSAL_26620</name>
</gene>
<evidence type="ECO:0000256" key="1">
    <source>
        <dbReference type="SAM" id="MobiDB-lite"/>
    </source>
</evidence>
<dbReference type="EMBL" id="CYKH01001823">
    <property type="protein sequence ID" value="CUG90423.1"/>
    <property type="molecule type" value="Genomic_DNA"/>
</dbReference>
<dbReference type="InterPro" id="IPR004579">
    <property type="entry name" value="ERCC1/RAD10/SWI10"/>
</dbReference>
<dbReference type="OrthoDB" id="10262814at2759"/>
<feature type="region of interest" description="Disordered" evidence="1">
    <location>
        <begin position="355"/>
        <end position="428"/>
    </location>
</feature>
<dbReference type="GO" id="GO:0000110">
    <property type="term" value="C:nucleotide-excision repair factor 1 complex"/>
    <property type="evidence" value="ECO:0007669"/>
    <property type="project" value="TreeGrafter"/>
</dbReference>
<dbReference type="InterPro" id="IPR011335">
    <property type="entry name" value="Restrct_endonuc-II-like"/>
</dbReference>
<feature type="compositionally biased region" description="Polar residues" evidence="1">
    <location>
        <begin position="395"/>
        <end position="418"/>
    </location>
</feature>
<feature type="compositionally biased region" description="Basic and acidic residues" evidence="1">
    <location>
        <begin position="381"/>
        <end position="390"/>
    </location>
</feature>
<dbReference type="GO" id="GO:0003684">
    <property type="term" value="F:damaged DNA binding"/>
    <property type="evidence" value="ECO:0007669"/>
    <property type="project" value="InterPro"/>
</dbReference>
<feature type="compositionally biased region" description="Low complexity" evidence="1">
    <location>
        <begin position="52"/>
        <end position="68"/>
    </location>
</feature>
<evidence type="ECO:0000313" key="2">
    <source>
        <dbReference type="EMBL" id="CUG90423.1"/>
    </source>
</evidence>
<dbReference type="GO" id="GO:0070522">
    <property type="term" value="C:ERCC4-ERCC1 complex"/>
    <property type="evidence" value="ECO:0007669"/>
    <property type="project" value="TreeGrafter"/>
</dbReference>
<dbReference type="Gene3D" id="3.40.50.10130">
    <property type="match status" value="1"/>
</dbReference>
<protein>
    <submittedName>
        <fullName evidence="2">DNA repair protein, putative</fullName>
    </submittedName>
</protein>
<dbReference type="SUPFAM" id="SSF52980">
    <property type="entry name" value="Restriction endonuclease-like"/>
    <property type="match status" value="1"/>
</dbReference>